<keyword evidence="3" id="KW-1185">Reference proteome</keyword>
<feature type="transmembrane region" description="Helical" evidence="1">
    <location>
        <begin position="100"/>
        <end position="117"/>
    </location>
</feature>
<sequence length="127" mass="14091">MSYLTLRHLHITAAFLSVGLFMLRGGLALAGRNWRQVPTLRWLPHVNDTVLLSAAISLAWLSGQYPFQQHWLTAKVIALLAYIATGKLALRPELSTNRRACWLLAALACVAYILAVARTRSPWLGLA</sequence>
<accession>A0ABQ5YIU2</accession>
<feature type="transmembrane region" description="Helical" evidence="1">
    <location>
        <begin position="12"/>
        <end position="30"/>
    </location>
</feature>
<dbReference type="Pfam" id="PF04247">
    <property type="entry name" value="SirB"/>
    <property type="match status" value="1"/>
</dbReference>
<keyword evidence="1" id="KW-0812">Transmembrane</keyword>
<evidence type="ECO:0000256" key="1">
    <source>
        <dbReference type="SAM" id="Phobius"/>
    </source>
</evidence>
<dbReference type="InterPro" id="IPR007360">
    <property type="entry name" value="SirB"/>
</dbReference>
<keyword evidence="1" id="KW-1133">Transmembrane helix</keyword>
<evidence type="ECO:0000313" key="2">
    <source>
        <dbReference type="EMBL" id="GLR14927.1"/>
    </source>
</evidence>
<keyword evidence="1" id="KW-0472">Membrane</keyword>
<organism evidence="2 3">
    <name type="scientific">Chitinimonas prasina</name>
    <dbReference type="NCBI Taxonomy" id="1434937"/>
    <lineage>
        <taxon>Bacteria</taxon>
        <taxon>Pseudomonadati</taxon>
        <taxon>Pseudomonadota</taxon>
        <taxon>Betaproteobacteria</taxon>
        <taxon>Neisseriales</taxon>
        <taxon>Chitinibacteraceae</taxon>
        <taxon>Chitinimonas</taxon>
    </lineage>
</organism>
<feature type="transmembrane region" description="Helical" evidence="1">
    <location>
        <begin position="69"/>
        <end position="88"/>
    </location>
</feature>
<protein>
    <submittedName>
        <fullName evidence="2">SirB family protein</fullName>
    </submittedName>
</protein>
<comment type="caution">
    <text evidence="2">The sequence shown here is derived from an EMBL/GenBank/DDBJ whole genome shotgun (WGS) entry which is preliminary data.</text>
</comment>
<evidence type="ECO:0000313" key="3">
    <source>
        <dbReference type="Proteomes" id="UP001156706"/>
    </source>
</evidence>
<dbReference type="EMBL" id="BSOG01000006">
    <property type="protein sequence ID" value="GLR14927.1"/>
    <property type="molecule type" value="Genomic_DNA"/>
</dbReference>
<feature type="transmembrane region" description="Helical" evidence="1">
    <location>
        <begin position="42"/>
        <end position="63"/>
    </location>
</feature>
<dbReference type="PANTHER" id="PTHR39594">
    <property type="entry name" value="PROTEIN YCHQ"/>
    <property type="match status" value="1"/>
</dbReference>
<dbReference type="Proteomes" id="UP001156706">
    <property type="component" value="Unassembled WGS sequence"/>
</dbReference>
<dbReference type="PIRSF" id="PIRSF005610">
    <property type="entry name" value="SirB"/>
    <property type="match status" value="1"/>
</dbReference>
<dbReference type="RefSeq" id="WP_284197999.1">
    <property type="nucleotide sequence ID" value="NZ_BSOG01000006.1"/>
</dbReference>
<dbReference type="PANTHER" id="PTHR39594:SF1">
    <property type="entry name" value="PROTEIN YCHQ"/>
    <property type="match status" value="1"/>
</dbReference>
<reference evidence="3" key="1">
    <citation type="journal article" date="2019" name="Int. J. Syst. Evol. Microbiol.">
        <title>The Global Catalogue of Microorganisms (GCM) 10K type strain sequencing project: providing services to taxonomists for standard genome sequencing and annotation.</title>
        <authorList>
            <consortium name="The Broad Institute Genomics Platform"/>
            <consortium name="The Broad Institute Genome Sequencing Center for Infectious Disease"/>
            <person name="Wu L."/>
            <person name="Ma J."/>
        </authorList>
    </citation>
    <scope>NUCLEOTIDE SEQUENCE [LARGE SCALE GENOMIC DNA]</scope>
    <source>
        <strain evidence="3">NBRC 110044</strain>
    </source>
</reference>
<name>A0ABQ5YIU2_9NEIS</name>
<proteinExistence type="predicted"/>
<gene>
    <name evidence="2" type="ORF">GCM10007907_37170</name>
</gene>